<dbReference type="GO" id="GO:0015768">
    <property type="term" value="P:maltose transport"/>
    <property type="evidence" value="ECO:0007669"/>
    <property type="project" value="TreeGrafter"/>
</dbReference>
<comment type="similarity">
    <text evidence="1">Belongs to the bacterial solute-binding protein 1 family.</text>
</comment>
<gene>
    <name evidence="5" type="ORF">K8W17_02570</name>
</gene>
<dbReference type="AlphaFoldDB" id="A0A921B329"/>
<evidence type="ECO:0000256" key="4">
    <source>
        <dbReference type="SAM" id="SignalP"/>
    </source>
</evidence>
<evidence type="ECO:0000256" key="1">
    <source>
        <dbReference type="ARBA" id="ARBA00008520"/>
    </source>
</evidence>
<dbReference type="InterPro" id="IPR006061">
    <property type="entry name" value="SBP_1_CS"/>
</dbReference>
<protein>
    <submittedName>
        <fullName evidence="5">ABC transporter substrate-binding protein</fullName>
    </submittedName>
</protein>
<evidence type="ECO:0000256" key="3">
    <source>
        <dbReference type="ARBA" id="ARBA00022729"/>
    </source>
</evidence>
<organism evidence="5 6">
    <name type="scientific">Lapidilactobacillus dextrinicus</name>
    <dbReference type="NCBI Taxonomy" id="51664"/>
    <lineage>
        <taxon>Bacteria</taxon>
        <taxon>Bacillati</taxon>
        <taxon>Bacillota</taxon>
        <taxon>Bacilli</taxon>
        <taxon>Lactobacillales</taxon>
        <taxon>Lactobacillaceae</taxon>
        <taxon>Lapidilactobacillus</taxon>
    </lineage>
</organism>
<reference evidence="5" key="2">
    <citation type="submission" date="2021-09" db="EMBL/GenBank/DDBJ databases">
        <authorList>
            <person name="Gilroy R."/>
        </authorList>
    </citation>
    <scope>NUCLEOTIDE SEQUENCE</scope>
    <source>
        <strain evidence="5">CHK173-2119</strain>
    </source>
</reference>
<evidence type="ECO:0000313" key="5">
    <source>
        <dbReference type="EMBL" id="HJE14944.1"/>
    </source>
</evidence>
<dbReference type="Proteomes" id="UP000774947">
    <property type="component" value="Unassembled WGS sequence"/>
</dbReference>
<proteinExistence type="inferred from homology"/>
<name>A0A921B329_9LACO</name>
<dbReference type="PROSITE" id="PS01037">
    <property type="entry name" value="SBP_BACTERIAL_1"/>
    <property type="match status" value="1"/>
</dbReference>
<feature type="signal peptide" evidence="4">
    <location>
        <begin position="1"/>
        <end position="26"/>
    </location>
</feature>
<keyword evidence="2" id="KW-0813">Transport</keyword>
<dbReference type="Pfam" id="PF01547">
    <property type="entry name" value="SBP_bac_1"/>
    <property type="match status" value="1"/>
</dbReference>
<sequence>MKKVGLIVTAALACLILLGGCGKQTASADKNTDNTKSSKKITLDFWSFWGSGSRREVIKSIIKDYNNSQDKVKVKYSYQPWGDIWTKSLSAITAGNPPDVIVQDINSVAQRADAKQATDITKYLAKDISQRFYPQLYQTTQYQNKTYGLPFNTDTQVIFYNKKIFKDAGLTEADLPQTWSELDAVARKLDVKKGNTFTRVGFYPLWSLDTQVWALNADGGTSWFNDKNQVKIATKNKRKALQWILDAQKYYGKKTINRLEAEFGSGVADPFLSGTVAMRAQNINYYTTIKENAPKDFEFGVIQLPEFQKGSGHKTWGGGFTLEVPTGAKHVKESVDFIKYLTSDKVQEKFGAASFDIMANKKANTNLIKGQQLDETGQMIYKTADQAMSSTVLTPIPLSAPDYNNLVNEQIDAALLGQKSAKQALEDAQTAVENLVKQHQ</sequence>
<dbReference type="GO" id="GO:1901982">
    <property type="term" value="F:maltose binding"/>
    <property type="evidence" value="ECO:0007669"/>
    <property type="project" value="TreeGrafter"/>
</dbReference>
<dbReference type="GO" id="GO:0042956">
    <property type="term" value="P:maltodextrin transmembrane transport"/>
    <property type="evidence" value="ECO:0007669"/>
    <property type="project" value="TreeGrafter"/>
</dbReference>
<dbReference type="CDD" id="cd14748">
    <property type="entry name" value="PBP2_UgpB"/>
    <property type="match status" value="1"/>
</dbReference>
<dbReference type="GO" id="GO:0055085">
    <property type="term" value="P:transmembrane transport"/>
    <property type="evidence" value="ECO:0007669"/>
    <property type="project" value="InterPro"/>
</dbReference>
<dbReference type="PANTHER" id="PTHR30061">
    <property type="entry name" value="MALTOSE-BINDING PERIPLASMIC PROTEIN"/>
    <property type="match status" value="1"/>
</dbReference>
<feature type="chain" id="PRO_5038953615" evidence="4">
    <location>
        <begin position="27"/>
        <end position="440"/>
    </location>
</feature>
<dbReference type="SUPFAM" id="SSF53850">
    <property type="entry name" value="Periplasmic binding protein-like II"/>
    <property type="match status" value="1"/>
</dbReference>
<dbReference type="EMBL" id="DYXY01000063">
    <property type="protein sequence ID" value="HJE14944.1"/>
    <property type="molecule type" value="Genomic_DNA"/>
</dbReference>
<dbReference type="InterPro" id="IPR006059">
    <property type="entry name" value="SBP"/>
</dbReference>
<keyword evidence="3 4" id="KW-0732">Signal</keyword>
<dbReference type="PROSITE" id="PS51257">
    <property type="entry name" value="PROKAR_LIPOPROTEIN"/>
    <property type="match status" value="1"/>
</dbReference>
<dbReference type="GO" id="GO:0055052">
    <property type="term" value="C:ATP-binding cassette (ABC) transporter complex, substrate-binding subunit-containing"/>
    <property type="evidence" value="ECO:0007669"/>
    <property type="project" value="TreeGrafter"/>
</dbReference>
<comment type="caution">
    <text evidence="5">The sequence shown here is derived from an EMBL/GenBank/DDBJ whole genome shotgun (WGS) entry which is preliminary data.</text>
</comment>
<dbReference type="PANTHER" id="PTHR30061:SF50">
    <property type="entry name" value="MALTOSE_MALTODEXTRIN-BINDING PERIPLASMIC PROTEIN"/>
    <property type="match status" value="1"/>
</dbReference>
<evidence type="ECO:0000256" key="2">
    <source>
        <dbReference type="ARBA" id="ARBA00022448"/>
    </source>
</evidence>
<dbReference type="Gene3D" id="3.40.190.10">
    <property type="entry name" value="Periplasmic binding protein-like II"/>
    <property type="match status" value="1"/>
</dbReference>
<accession>A0A921B329</accession>
<reference evidence="5" key="1">
    <citation type="journal article" date="2021" name="PeerJ">
        <title>Extensive microbial diversity within the chicken gut microbiome revealed by metagenomics and culture.</title>
        <authorList>
            <person name="Gilroy R."/>
            <person name="Ravi A."/>
            <person name="Getino M."/>
            <person name="Pursley I."/>
            <person name="Horton D.L."/>
            <person name="Alikhan N.F."/>
            <person name="Baker D."/>
            <person name="Gharbi K."/>
            <person name="Hall N."/>
            <person name="Watson M."/>
            <person name="Adriaenssens E.M."/>
            <person name="Foster-Nyarko E."/>
            <person name="Jarju S."/>
            <person name="Secka A."/>
            <person name="Antonio M."/>
            <person name="Oren A."/>
            <person name="Chaudhuri R.R."/>
            <person name="La Ragione R."/>
            <person name="Hildebrand F."/>
            <person name="Pallen M.J."/>
        </authorList>
    </citation>
    <scope>NUCLEOTIDE SEQUENCE</scope>
    <source>
        <strain evidence="5">CHK173-2119</strain>
    </source>
</reference>
<evidence type="ECO:0000313" key="6">
    <source>
        <dbReference type="Proteomes" id="UP000774947"/>
    </source>
</evidence>